<dbReference type="KEGG" id="xor:XOC_1530"/>
<accession>G7TJW8</accession>
<name>G7TJW8_XANOB</name>
<evidence type="ECO:0000313" key="1">
    <source>
        <dbReference type="EMBL" id="AEQ95711.1"/>
    </source>
</evidence>
<organism evidence="1 2">
    <name type="scientific">Xanthomonas oryzae pv. oryzicola (strain BLS256)</name>
    <dbReference type="NCBI Taxonomy" id="383407"/>
    <lineage>
        <taxon>Bacteria</taxon>
        <taxon>Pseudomonadati</taxon>
        <taxon>Pseudomonadota</taxon>
        <taxon>Gammaproteobacteria</taxon>
        <taxon>Lysobacterales</taxon>
        <taxon>Lysobacteraceae</taxon>
        <taxon>Xanthomonas</taxon>
    </lineage>
</organism>
<dbReference type="HOGENOM" id="CLU_3350468_0_0_6"/>
<proteinExistence type="predicted"/>
<dbReference type="AlphaFoldDB" id="G7TJW8"/>
<gene>
    <name evidence="1" type="ORF">XOC_1530</name>
</gene>
<dbReference type="EMBL" id="CP003057">
    <property type="protein sequence ID" value="AEQ95711.1"/>
    <property type="molecule type" value="Genomic_DNA"/>
</dbReference>
<reference evidence="1 2" key="1">
    <citation type="journal article" date="2011" name="J. Bacteriol.">
        <title>Two new complete genome sequences offer insight into host and tissue specificity of plant pathogenic Xanthomonas spp.</title>
        <authorList>
            <person name="Bogdanove A.J."/>
            <person name="Koebnik R."/>
            <person name="Lu H."/>
            <person name="Furutani A."/>
            <person name="Angiuoli S.V."/>
            <person name="Patil P.B."/>
            <person name="Van Sluys M.A."/>
            <person name="Ryan R.P."/>
            <person name="Meyer D.F."/>
            <person name="Han S.W."/>
            <person name="Aparna G."/>
            <person name="Rajaram M."/>
            <person name="Delcher A.L."/>
            <person name="Phillippy A.M."/>
            <person name="Puiu D."/>
            <person name="Schatz M.C."/>
            <person name="Shumway M."/>
            <person name="Sommer D.D."/>
            <person name="Trapnell C."/>
            <person name="Benahmed F."/>
            <person name="Dimitrov G."/>
            <person name="Madupu R."/>
            <person name="Radune D."/>
            <person name="Sullivan S."/>
            <person name="Jha G."/>
            <person name="Ishihara H."/>
            <person name="Lee S.W."/>
            <person name="Pandey A."/>
            <person name="Sharma V."/>
            <person name="Sriariyanun M."/>
            <person name="Szurek B."/>
            <person name="Vera-Cruz C.M."/>
            <person name="Dorman K.S."/>
            <person name="Ronald P.C."/>
            <person name="Verdier V."/>
            <person name="Dow J.M."/>
            <person name="Sonti R.V."/>
            <person name="Tsuge S."/>
            <person name="Brendel V.P."/>
            <person name="Rabinowicz P.D."/>
            <person name="Leach J.E."/>
            <person name="White F.F."/>
            <person name="Salzberg S.L."/>
        </authorList>
    </citation>
    <scope>NUCLEOTIDE SEQUENCE [LARGE SCALE GENOMIC DNA]</scope>
    <source>
        <strain evidence="1 2">BLS256</strain>
    </source>
</reference>
<evidence type="ECO:0000313" key="2">
    <source>
        <dbReference type="Proteomes" id="UP000008851"/>
    </source>
</evidence>
<dbReference type="Proteomes" id="UP000008851">
    <property type="component" value="Chromosome"/>
</dbReference>
<protein>
    <submittedName>
        <fullName evidence="1">Uncharacterized protein</fullName>
    </submittedName>
</protein>
<sequence>MHQINHIIRSYKDNRAIASTSTQQGAIRIVPRCVSTS</sequence>